<feature type="transmembrane region" description="Helical" evidence="3">
    <location>
        <begin position="192"/>
        <end position="211"/>
    </location>
</feature>
<dbReference type="PATRIC" id="fig|1423813.3.peg.298"/>
<feature type="transmembrane region" description="Helical" evidence="3">
    <location>
        <begin position="223"/>
        <end position="243"/>
    </location>
</feature>
<dbReference type="SUPFAM" id="SSF103481">
    <property type="entry name" value="Multidrug resistance efflux transporter EmrE"/>
    <property type="match status" value="2"/>
</dbReference>
<keyword evidence="6" id="KW-1185">Reference proteome</keyword>
<gene>
    <name evidence="5" type="ORF">FC26_GL000289</name>
</gene>
<feature type="transmembrane region" description="Helical" evidence="3">
    <location>
        <begin position="276"/>
        <end position="297"/>
    </location>
</feature>
<feature type="transmembrane region" description="Helical" evidence="3">
    <location>
        <begin position="44"/>
        <end position="65"/>
    </location>
</feature>
<keyword evidence="3" id="KW-0472">Membrane</keyword>
<name>A0A0R2A1K2_9LACO</name>
<evidence type="ECO:0000256" key="2">
    <source>
        <dbReference type="ARBA" id="ARBA00007362"/>
    </source>
</evidence>
<feature type="transmembrane region" description="Helical" evidence="3">
    <location>
        <begin position="77"/>
        <end position="97"/>
    </location>
</feature>
<dbReference type="STRING" id="1423813.FC26_GL000289"/>
<evidence type="ECO:0000256" key="1">
    <source>
        <dbReference type="ARBA" id="ARBA00004127"/>
    </source>
</evidence>
<feature type="transmembrane region" description="Helical" evidence="3">
    <location>
        <begin position="12"/>
        <end position="32"/>
    </location>
</feature>
<evidence type="ECO:0000313" key="5">
    <source>
        <dbReference type="EMBL" id="KRM60807.1"/>
    </source>
</evidence>
<feature type="domain" description="EamA" evidence="4">
    <location>
        <begin position="160"/>
        <end position="293"/>
    </location>
</feature>
<feature type="domain" description="EamA" evidence="4">
    <location>
        <begin position="15"/>
        <end position="147"/>
    </location>
</feature>
<sequence>MITNRWGENLKKIAPLLIGLGAISYGIPGSLFELANHQGVTSGILLVMTFLISCVIFNLVGIVVPRHQRHAHSHRQAWIVMLSGTSMAFTNTFYIMALQYISVAVAAVMMMQSVWLSIVLAAIADRVWPSLMQLLSVLVVLAGTVMAAGLLPLDGHVSLFGMGLAFLAALAYAVTIQFTGGAASDLHPLTKARLMSIGALVLVAAIWGPTIAPSANWGLALKWGAITSFFVMVFPLTSFSYFMPYLPMGIGPILSSLELPASVIFAFILLRQTVTPLQMVGVAIIITTVIVTNWLQVRHRQQQSWLK</sequence>
<dbReference type="Pfam" id="PF00892">
    <property type="entry name" value="EamA"/>
    <property type="match status" value="2"/>
</dbReference>
<dbReference type="Proteomes" id="UP000051733">
    <property type="component" value="Unassembled WGS sequence"/>
</dbReference>
<protein>
    <submittedName>
        <fullName evidence="5">Membrane protein</fullName>
    </submittedName>
</protein>
<dbReference type="InterPro" id="IPR000620">
    <property type="entry name" value="EamA_dom"/>
</dbReference>
<dbReference type="AlphaFoldDB" id="A0A0R2A1K2"/>
<evidence type="ECO:0000256" key="3">
    <source>
        <dbReference type="SAM" id="Phobius"/>
    </source>
</evidence>
<feature type="transmembrane region" description="Helical" evidence="3">
    <location>
        <begin position="131"/>
        <end position="151"/>
    </location>
</feature>
<organism evidence="5 6">
    <name type="scientific">Paucilactobacillus vaccinostercus DSM 20634</name>
    <dbReference type="NCBI Taxonomy" id="1423813"/>
    <lineage>
        <taxon>Bacteria</taxon>
        <taxon>Bacillati</taxon>
        <taxon>Bacillota</taxon>
        <taxon>Bacilli</taxon>
        <taxon>Lactobacillales</taxon>
        <taxon>Lactobacillaceae</taxon>
        <taxon>Paucilactobacillus</taxon>
    </lineage>
</organism>
<keyword evidence="3" id="KW-1133">Transmembrane helix</keyword>
<proteinExistence type="inferred from homology"/>
<feature type="transmembrane region" description="Helical" evidence="3">
    <location>
        <begin position="250"/>
        <end position="270"/>
    </location>
</feature>
<dbReference type="GO" id="GO:0016020">
    <property type="term" value="C:membrane"/>
    <property type="evidence" value="ECO:0007669"/>
    <property type="project" value="InterPro"/>
</dbReference>
<feature type="transmembrane region" description="Helical" evidence="3">
    <location>
        <begin position="103"/>
        <end position="124"/>
    </location>
</feature>
<evidence type="ECO:0000259" key="4">
    <source>
        <dbReference type="Pfam" id="PF00892"/>
    </source>
</evidence>
<dbReference type="EMBL" id="AYYY01000061">
    <property type="protein sequence ID" value="KRM60807.1"/>
    <property type="molecule type" value="Genomic_DNA"/>
</dbReference>
<comment type="subcellular location">
    <subcellularLocation>
        <location evidence="1">Endomembrane system</location>
        <topology evidence="1">Multi-pass membrane protein</topology>
    </subcellularLocation>
</comment>
<accession>A0A0R2A1K2</accession>
<comment type="caution">
    <text evidence="5">The sequence shown here is derived from an EMBL/GenBank/DDBJ whole genome shotgun (WGS) entry which is preliminary data.</text>
</comment>
<dbReference type="InterPro" id="IPR037185">
    <property type="entry name" value="EmrE-like"/>
</dbReference>
<evidence type="ECO:0000313" key="6">
    <source>
        <dbReference type="Proteomes" id="UP000051733"/>
    </source>
</evidence>
<reference evidence="5 6" key="1">
    <citation type="journal article" date="2015" name="Genome Announc.">
        <title>Expanding the biotechnology potential of lactobacilli through comparative genomics of 213 strains and associated genera.</title>
        <authorList>
            <person name="Sun Z."/>
            <person name="Harris H.M."/>
            <person name="McCann A."/>
            <person name="Guo C."/>
            <person name="Argimon S."/>
            <person name="Zhang W."/>
            <person name="Yang X."/>
            <person name="Jeffery I.B."/>
            <person name="Cooney J.C."/>
            <person name="Kagawa T.F."/>
            <person name="Liu W."/>
            <person name="Song Y."/>
            <person name="Salvetti E."/>
            <person name="Wrobel A."/>
            <person name="Rasinkangas P."/>
            <person name="Parkhill J."/>
            <person name="Rea M.C."/>
            <person name="O'Sullivan O."/>
            <person name="Ritari J."/>
            <person name="Douillard F.P."/>
            <person name="Paul Ross R."/>
            <person name="Yang R."/>
            <person name="Briner A.E."/>
            <person name="Felis G.E."/>
            <person name="de Vos W.M."/>
            <person name="Barrangou R."/>
            <person name="Klaenhammer T.R."/>
            <person name="Caufield P.W."/>
            <person name="Cui Y."/>
            <person name="Zhang H."/>
            <person name="O'Toole P.W."/>
        </authorList>
    </citation>
    <scope>NUCLEOTIDE SEQUENCE [LARGE SCALE GENOMIC DNA]</scope>
    <source>
        <strain evidence="5 6">DSM 20634</strain>
    </source>
</reference>
<feature type="transmembrane region" description="Helical" evidence="3">
    <location>
        <begin position="157"/>
        <end position="180"/>
    </location>
</feature>
<keyword evidence="3" id="KW-0812">Transmembrane</keyword>
<comment type="similarity">
    <text evidence="2">Belongs to the EamA transporter family.</text>
</comment>